<evidence type="ECO:0000313" key="3">
    <source>
        <dbReference type="Proteomes" id="UP000196320"/>
    </source>
</evidence>
<feature type="transmembrane region" description="Helical" evidence="1">
    <location>
        <begin position="84"/>
        <end position="107"/>
    </location>
</feature>
<protein>
    <submittedName>
        <fullName evidence="2">Integral membrane protein</fullName>
    </submittedName>
</protein>
<evidence type="ECO:0000256" key="1">
    <source>
        <dbReference type="SAM" id="Phobius"/>
    </source>
</evidence>
<feature type="transmembrane region" description="Helical" evidence="1">
    <location>
        <begin position="49"/>
        <end position="72"/>
    </location>
</feature>
<keyword evidence="1" id="KW-1133">Transmembrane helix</keyword>
<feature type="transmembrane region" description="Helical" evidence="1">
    <location>
        <begin position="119"/>
        <end position="139"/>
    </location>
</feature>
<evidence type="ECO:0000313" key="2">
    <source>
        <dbReference type="EMBL" id="SJN38295.1"/>
    </source>
</evidence>
<dbReference type="InterPro" id="IPR049713">
    <property type="entry name" value="Pr6Pr-like"/>
</dbReference>
<dbReference type="OrthoDB" id="9809977at2"/>
<dbReference type="Proteomes" id="UP000196320">
    <property type="component" value="Unassembled WGS sequence"/>
</dbReference>
<gene>
    <name evidence="2" type="ORF">FM104_10035</name>
</gene>
<dbReference type="EMBL" id="FUKO01000022">
    <property type="protein sequence ID" value="SJN38295.1"/>
    <property type="molecule type" value="Genomic_DNA"/>
</dbReference>
<accession>A0A1R4K2J7</accession>
<name>A0A1R4K2J7_9MICO</name>
<sequence length="235" mass="25561">MTTWWPWVRMAAAVLGFAALIRQLTLAIGNARAAETAWGSHVPTVGANFFSYFTVLSNLIAAATLVIGAVWMLRHHRDRRPEPVWLSTLFACASAYMIVTGIVYNLLLRHIAIGGISDVWTNETLHVIIPLVMLADVLLAPHRRALPYRSLGVIVAFPIAWAVYTLLRANFIIGPATGNAWWYPYPFLDPHLQGGYLGVLAYIIGIALVIVAVGAGVILVGRRRAASAPDGELVG</sequence>
<feature type="transmembrane region" description="Helical" evidence="1">
    <location>
        <begin position="196"/>
        <end position="220"/>
    </location>
</feature>
<dbReference type="RefSeq" id="WP_087132020.1">
    <property type="nucleotide sequence ID" value="NZ_FUKO01000022.1"/>
</dbReference>
<proteinExistence type="predicted"/>
<organism evidence="2 3">
    <name type="scientific">Microbacterium esteraromaticum</name>
    <dbReference type="NCBI Taxonomy" id="57043"/>
    <lineage>
        <taxon>Bacteria</taxon>
        <taxon>Bacillati</taxon>
        <taxon>Actinomycetota</taxon>
        <taxon>Actinomycetes</taxon>
        <taxon>Micrococcales</taxon>
        <taxon>Microbacteriaceae</taxon>
        <taxon>Microbacterium</taxon>
    </lineage>
</organism>
<keyword evidence="1" id="KW-0472">Membrane</keyword>
<keyword evidence="3" id="KW-1185">Reference proteome</keyword>
<dbReference type="AlphaFoldDB" id="A0A1R4K2J7"/>
<keyword evidence="1" id="KW-0812">Transmembrane</keyword>
<reference evidence="2 3" key="1">
    <citation type="submission" date="2017-02" db="EMBL/GenBank/DDBJ databases">
        <authorList>
            <person name="Peterson S.W."/>
        </authorList>
    </citation>
    <scope>NUCLEOTIDE SEQUENCE [LARGE SCALE GENOMIC DNA]</scope>
    <source>
        <strain evidence="2 3">B Mb 05.01</strain>
    </source>
</reference>
<feature type="transmembrane region" description="Helical" evidence="1">
    <location>
        <begin position="151"/>
        <end position="176"/>
    </location>
</feature>
<dbReference type="NCBIfam" id="NF038065">
    <property type="entry name" value="Pr6Pr"/>
    <property type="match status" value="1"/>
</dbReference>